<feature type="compositionally biased region" description="Low complexity" evidence="1">
    <location>
        <begin position="78"/>
        <end position="94"/>
    </location>
</feature>
<gene>
    <name evidence="2" type="ORF">llap_20458</name>
</gene>
<evidence type="ECO:0000313" key="3">
    <source>
        <dbReference type="Proteomes" id="UP000233556"/>
    </source>
</evidence>
<feature type="compositionally biased region" description="Low complexity" evidence="1">
    <location>
        <begin position="116"/>
        <end position="130"/>
    </location>
</feature>
<feature type="region of interest" description="Disordered" evidence="1">
    <location>
        <begin position="1"/>
        <end position="201"/>
    </location>
</feature>
<name>A0A2I0T635_LIMLA</name>
<dbReference type="OrthoDB" id="9950700at2759"/>
<accession>A0A2I0T635</accession>
<dbReference type="AlphaFoldDB" id="A0A2I0T635"/>
<evidence type="ECO:0000256" key="1">
    <source>
        <dbReference type="SAM" id="MobiDB-lite"/>
    </source>
</evidence>
<feature type="region of interest" description="Disordered" evidence="1">
    <location>
        <begin position="213"/>
        <end position="239"/>
    </location>
</feature>
<feature type="compositionally biased region" description="Basic residues" evidence="1">
    <location>
        <begin position="131"/>
        <end position="141"/>
    </location>
</feature>
<reference evidence="3" key="2">
    <citation type="submission" date="2017-12" db="EMBL/GenBank/DDBJ databases">
        <title>Genome sequence of the Bar-tailed Godwit (Limosa lapponica baueri).</title>
        <authorList>
            <person name="Lima N.C.B."/>
            <person name="Parody-Merino A.M."/>
            <person name="Battley P.F."/>
            <person name="Fidler A.E."/>
            <person name="Prosdocimi F."/>
        </authorList>
    </citation>
    <scope>NUCLEOTIDE SEQUENCE [LARGE SCALE GENOMIC DNA]</scope>
</reference>
<dbReference type="Proteomes" id="UP000233556">
    <property type="component" value="Unassembled WGS sequence"/>
</dbReference>
<sequence>MISQSGSSADLFTKTDSPPGNLASQNGEYHEYDSGNDTSSPPSTQTSSSRSKDSQEKRSLVHDGFGHAFSSGKPKLANSDNSSDSGNSFTSCFSQTKGTALENLSPDAQGQDRSESYTSTGRSSRGSSRSSRSRSSHHKASPRSCSSGKRSSSRSPSYSSKSCKKSPGSRSSRTRRSPSYSRYSPSSELPSRKGLKTSRFFPKESLSQFEVEMPCPSAPWEDPKAAVGAQTPNLPVFQE</sequence>
<keyword evidence="3" id="KW-1185">Reference proteome</keyword>
<evidence type="ECO:0000313" key="2">
    <source>
        <dbReference type="EMBL" id="PKU29238.1"/>
    </source>
</evidence>
<feature type="compositionally biased region" description="Low complexity" evidence="1">
    <location>
        <begin position="142"/>
        <end position="189"/>
    </location>
</feature>
<feature type="compositionally biased region" description="Polar residues" evidence="1">
    <location>
        <begin position="1"/>
        <end position="27"/>
    </location>
</feature>
<feature type="compositionally biased region" description="Basic and acidic residues" evidence="1">
    <location>
        <begin position="50"/>
        <end position="65"/>
    </location>
</feature>
<dbReference type="EMBL" id="KZ517667">
    <property type="protein sequence ID" value="PKU29238.1"/>
    <property type="molecule type" value="Genomic_DNA"/>
</dbReference>
<proteinExistence type="predicted"/>
<protein>
    <submittedName>
        <fullName evidence="2">Uncharacterized protein</fullName>
    </submittedName>
</protein>
<reference evidence="3" key="1">
    <citation type="submission" date="2017-11" db="EMBL/GenBank/DDBJ databases">
        <authorList>
            <person name="Lima N.C."/>
            <person name="Parody-Merino A.M."/>
            <person name="Battley P.F."/>
            <person name="Fidler A.E."/>
            <person name="Prosdocimi F."/>
        </authorList>
    </citation>
    <scope>NUCLEOTIDE SEQUENCE [LARGE SCALE GENOMIC DNA]</scope>
</reference>
<organism evidence="2 3">
    <name type="scientific">Limosa lapponica baueri</name>
    <dbReference type="NCBI Taxonomy" id="1758121"/>
    <lineage>
        <taxon>Eukaryota</taxon>
        <taxon>Metazoa</taxon>
        <taxon>Chordata</taxon>
        <taxon>Craniata</taxon>
        <taxon>Vertebrata</taxon>
        <taxon>Euteleostomi</taxon>
        <taxon>Archelosauria</taxon>
        <taxon>Archosauria</taxon>
        <taxon>Dinosauria</taxon>
        <taxon>Saurischia</taxon>
        <taxon>Theropoda</taxon>
        <taxon>Coelurosauria</taxon>
        <taxon>Aves</taxon>
        <taxon>Neognathae</taxon>
        <taxon>Neoaves</taxon>
        <taxon>Charadriiformes</taxon>
        <taxon>Scolopacidae</taxon>
        <taxon>Limosa</taxon>
    </lineage>
</organism>
<feature type="compositionally biased region" description="Low complexity" evidence="1">
    <location>
        <begin position="37"/>
        <end position="49"/>
    </location>
</feature>